<dbReference type="SUPFAM" id="SSF53474">
    <property type="entry name" value="alpha/beta-Hydrolases"/>
    <property type="match status" value="1"/>
</dbReference>
<proteinExistence type="inferred from homology"/>
<dbReference type="InterPro" id="IPR000073">
    <property type="entry name" value="AB_hydrolase_1"/>
</dbReference>
<evidence type="ECO:0000256" key="1">
    <source>
        <dbReference type="ARBA" id="ARBA00010088"/>
    </source>
</evidence>
<keyword evidence="2" id="KW-0378">Hydrolase</keyword>
<dbReference type="Proteomes" id="UP000198977">
    <property type="component" value="Unassembled WGS sequence"/>
</dbReference>
<dbReference type="STRING" id="74348.SAMN04488523_102293"/>
<dbReference type="PANTHER" id="PTHR43798">
    <property type="entry name" value="MONOACYLGLYCEROL LIPASE"/>
    <property type="match status" value="1"/>
</dbReference>
<dbReference type="AlphaFoldDB" id="A0A1I1V128"/>
<feature type="domain" description="AB hydrolase-1" evidence="3">
    <location>
        <begin position="60"/>
        <end position="311"/>
    </location>
</feature>
<name>A0A1I1V128_9RHOB</name>
<dbReference type="InterPro" id="IPR050266">
    <property type="entry name" value="AB_hydrolase_sf"/>
</dbReference>
<evidence type="ECO:0000313" key="4">
    <source>
        <dbReference type="EMBL" id="SFD75688.1"/>
    </source>
</evidence>
<evidence type="ECO:0000256" key="2">
    <source>
        <dbReference type="ARBA" id="ARBA00022801"/>
    </source>
</evidence>
<dbReference type="GO" id="GO:0008233">
    <property type="term" value="F:peptidase activity"/>
    <property type="evidence" value="ECO:0007669"/>
    <property type="project" value="InterPro"/>
</dbReference>
<dbReference type="InterPro" id="IPR002410">
    <property type="entry name" value="Peptidase_S33"/>
</dbReference>
<reference evidence="5" key="1">
    <citation type="submission" date="2016-10" db="EMBL/GenBank/DDBJ databases">
        <authorList>
            <person name="Varghese N."/>
            <person name="Submissions S."/>
        </authorList>
    </citation>
    <scope>NUCLEOTIDE SEQUENCE [LARGE SCALE GENOMIC DNA]</scope>
    <source>
        <strain evidence="5">DSM 11443</strain>
    </source>
</reference>
<comment type="similarity">
    <text evidence="1">Belongs to the peptidase S33 family.</text>
</comment>
<evidence type="ECO:0000313" key="5">
    <source>
        <dbReference type="Proteomes" id="UP000198977"/>
    </source>
</evidence>
<dbReference type="Pfam" id="PF12697">
    <property type="entry name" value="Abhydrolase_6"/>
    <property type="match status" value="1"/>
</dbReference>
<dbReference type="PRINTS" id="PR00793">
    <property type="entry name" value="PROAMNOPTASE"/>
</dbReference>
<evidence type="ECO:0000259" key="3">
    <source>
        <dbReference type="Pfam" id="PF12697"/>
    </source>
</evidence>
<dbReference type="PRINTS" id="PR00111">
    <property type="entry name" value="ABHYDROLASE"/>
</dbReference>
<accession>A0A1I1V128</accession>
<gene>
    <name evidence="4" type="ORF">SAMN04488523_102293</name>
</gene>
<dbReference type="GO" id="GO:0006508">
    <property type="term" value="P:proteolysis"/>
    <property type="evidence" value="ECO:0007669"/>
    <property type="project" value="InterPro"/>
</dbReference>
<dbReference type="PANTHER" id="PTHR43798:SF33">
    <property type="entry name" value="HYDROLASE, PUTATIVE (AFU_ORTHOLOGUE AFUA_2G14860)-RELATED"/>
    <property type="match status" value="1"/>
</dbReference>
<dbReference type="Gene3D" id="3.40.50.1820">
    <property type="entry name" value="alpha/beta hydrolase"/>
    <property type="match status" value="1"/>
</dbReference>
<dbReference type="InterPro" id="IPR029058">
    <property type="entry name" value="AB_hydrolase_fold"/>
</dbReference>
<sequence length="322" mass="34566">MLLSLLVLLAVMIALTQWRAGQREARAIRDFLPVGQIVDVDGTQVHVQILGQPKGAAPDLVMLHGASGNLRDFTLDLAARLAEDYRVILMDRPGLGWTARLPQHIGAWNASSETPSEQAELLYRAAQQVGADRPIVLGHSYGGAVALAWALDHPAAALVLVAAVSEPWPGSLGWTYRMTGSAAGGALAIPLVTAFLPERFVAASIESIFAPQQAPDGYAEHLGTDLTLRRTSMRANAQQVNSLLPHIVAMQQRYDTLSLPIELIHGTADTIVPAHIHAEVFAREVPSAVLTLMPDIGHMPHLVDPQATVDAIHRAAQRAGLR</sequence>
<dbReference type="EMBL" id="FOMW01000002">
    <property type="protein sequence ID" value="SFD75688.1"/>
    <property type="molecule type" value="Genomic_DNA"/>
</dbReference>
<protein>
    <submittedName>
        <fullName evidence="4">Pimeloyl-ACP methyl ester carboxylesterase</fullName>
    </submittedName>
</protein>
<organism evidence="4 5">
    <name type="scientific">Sulfitobacter brevis</name>
    <dbReference type="NCBI Taxonomy" id="74348"/>
    <lineage>
        <taxon>Bacteria</taxon>
        <taxon>Pseudomonadati</taxon>
        <taxon>Pseudomonadota</taxon>
        <taxon>Alphaproteobacteria</taxon>
        <taxon>Rhodobacterales</taxon>
        <taxon>Roseobacteraceae</taxon>
        <taxon>Sulfitobacter</taxon>
    </lineage>
</organism>
<keyword evidence="5" id="KW-1185">Reference proteome</keyword>
<dbReference type="RefSeq" id="WP_245766258.1">
    <property type="nucleotide sequence ID" value="NZ_FOMW01000002.1"/>
</dbReference>
<dbReference type="GO" id="GO:0016020">
    <property type="term" value="C:membrane"/>
    <property type="evidence" value="ECO:0007669"/>
    <property type="project" value="TreeGrafter"/>
</dbReference>